<dbReference type="Pfam" id="PF21547">
    <property type="entry name" value="TTI1"/>
    <property type="match status" value="1"/>
</dbReference>
<evidence type="ECO:0000313" key="5">
    <source>
        <dbReference type="EMBL" id="QLL30653.1"/>
    </source>
</evidence>
<dbReference type="InterPro" id="IPR016024">
    <property type="entry name" value="ARM-type_fold"/>
</dbReference>
<dbReference type="InterPro" id="IPR016441">
    <property type="entry name" value="Tti1"/>
</dbReference>
<gene>
    <name evidence="5" type="ORF">HG536_0A04690</name>
</gene>
<evidence type="ECO:0000256" key="1">
    <source>
        <dbReference type="SAM" id="MobiDB-lite"/>
    </source>
</evidence>
<dbReference type="KEGG" id="tgb:HG536_0A04690"/>
<dbReference type="RefSeq" id="XP_037137328.1">
    <property type="nucleotide sequence ID" value="XM_037281433.1"/>
</dbReference>
<dbReference type="AlphaFoldDB" id="A0A7G3ZAW7"/>
<dbReference type="OrthoDB" id="6781668at2759"/>
<dbReference type="InterPro" id="IPR057566">
    <property type="entry name" value="TPR_TTI1_N"/>
</dbReference>
<evidence type="ECO:0000259" key="4">
    <source>
        <dbReference type="Pfam" id="PF26245"/>
    </source>
</evidence>
<evidence type="ECO:0000259" key="3">
    <source>
        <dbReference type="Pfam" id="PF24181"/>
    </source>
</evidence>
<dbReference type="GO" id="GO:0005737">
    <property type="term" value="C:cytoplasm"/>
    <property type="evidence" value="ECO:0007669"/>
    <property type="project" value="TreeGrafter"/>
</dbReference>
<dbReference type="GeneID" id="59323750"/>
<feature type="compositionally biased region" description="Acidic residues" evidence="1">
    <location>
        <begin position="810"/>
        <end position="827"/>
    </location>
</feature>
<dbReference type="Proteomes" id="UP000515788">
    <property type="component" value="Chromosome 1"/>
</dbReference>
<dbReference type="SUPFAM" id="SSF48371">
    <property type="entry name" value="ARM repeat"/>
    <property type="match status" value="1"/>
</dbReference>
<dbReference type="PIRSF" id="PIRSF005250">
    <property type="entry name" value="UCP005250"/>
    <property type="match status" value="1"/>
</dbReference>
<feature type="region of interest" description="Disordered" evidence="1">
    <location>
        <begin position="808"/>
        <end position="842"/>
    </location>
</feature>
<dbReference type="Pfam" id="PF24173">
    <property type="entry name" value="TPR_TTI1_N"/>
    <property type="match status" value="1"/>
</dbReference>
<proteinExistence type="predicted"/>
<sequence>MSNNSSTFHELRPICIDISRLAFQPKEVFNPQSVPLRDALAKLEAKLASYEDASIQANLADYIFIPISSLLKQESLGEAQSSYVLLIISHLLRVSWRRDGILAEELAQQLLPLLPFLISRDPTNDKLEKISQDCKRAGCCALYEYSKSLAQQSYSPQFFSSKNSKNLRALAHGISVLLTILEQSSKDWQTQLMILDTLRILYCDIVRDGEVLSFILPGNISSFARILMLPGLTTNYKVVIKSLDVMKHLILLVYDDLSLNVHDNRLRDIKELRSLDDLHEEALSMEAVLIEKPDKDGQSTHRSTAWLRATSSQLRMALERIIPKLQKRSNIEISKALVDLASDLLSRCAKSLHNCERCLVEVLLRCKMDPKLQLLPHTACLRELLRDELASINTKIQFQDVDAIRSLNYGLKYFTEISATDDTMLVSDLYKSALTSIESGVETATFNKVGRAVLEQSSNVVMADFSDELVNSKNLPAIFPSLSKELEEALSQLFMTTGRLASKNGQLKSIIESLLSDQVGQSTITKAIALWLSSQIMLTVQEDCSAPEYALLNLDSAELDKQPCYDILEFGKDLAQEIVTCAEGKKLSRLSEISLVVIVNSIETVCRVLGREFSSELVDYLYIIVENLASSSPTVRHFAQSCSLTIAHVLYNNSVQDMILQNVDYLADSIASRLNCGLTERVSTVFMVVSKLAGYETIECFRDIIETFFKFLDYYHGYDSMCLEFFQLFEVIALEIQKRYFTADAGNHHIAYHSDRHCIGSPWGMSNLQQVLAIMDKQSPAQEHDSMSILEKDPKSFQEYFDSKLRVADSDDEDDDDSDQELDEDPTELSTGKQGANDENRWVSPVPRESYRILLQILGYGDRLLTHRSKPLKIQILKVINLVIPMLASQYNSFLPQVAQIWETLVLCSLNDDLSIVKPACDCLRELIRNAGDFITTRFLELWKTWQEKSPLLRELAVSNANSNIAIKSITLHRKFPTITQTALTSQTQVLMEGMMVAGLTIPDLTSREMIYCCIQVHGWKSVAARSLAIADTIHAILQETH</sequence>
<evidence type="ECO:0000259" key="2">
    <source>
        <dbReference type="Pfam" id="PF24173"/>
    </source>
</evidence>
<evidence type="ECO:0000313" key="6">
    <source>
        <dbReference type="Proteomes" id="UP000515788"/>
    </source>
</evidence>
<feature type="domain" description="TTI1 C-terminal TPR" evidence="3">
    <location>
        <begin position="779"/>
        <end position="941"/>
    </location>
</feature>
<dbReference type="InterPro" id="IPR059075">
    <property type="entry name" value="TPR_TTI1_2nd_yeast"/>
</dbReference>
<dbReference type="Pfam" id="PF26245">
    <property type="entry name" value="TPR_TTI1_2nd_yeast"/>
    <property type="match status" value="1"/>
</dbReference>
<keyword evidence="6" id="KW-1185">Reference proteome</keyword>
<organism evidence="5 6">
    <name type="scientific">Torulaspora globosa</name>
    <dbReference type="NCBI Taxonomy" id="48254"/>
    <lineage>
        <taxon>Eukaryota</taxon>
        <taxon>Fungi</taxon>
        <taxon>Dikarya</taxon>
        <taxon>Ascomycota</taxon>
        <taxon>Saccharomycotina</taxon>
        <taxon>Saccharomycetes</taxon>
        <taxon>Saccharomycetales</taxon>
        <taxon>Saccharomycetaceae</taxon>
        <taxon>Torulaspora</taxon>
    </lineage>
</organism>
<feature type="domain" description="TTI1 N-terminal TPR" evidence="2">
    <location>
        <begin position="8"/>
        <end position="364"/>
    </location>
</feature>
<dbReference type="Pfam" id="PF24181">
    <property type="entry name" value="TPR_TTI1_C"/>
    <property type="match status" value="1"/>
</dbReference>
<dbReference type="PANTHER" id="PTHR18460:SF3">
    <property type="entry name" value="TELO2-INTERACTING PROTEIN 1 HOMOLOG"/>
    <property type="match status" value="1"/>
</dbReference>
<dbReference type="PANTHER" id="PTHR18460">
    <property type="entry name" value="TEL2 INTERACTING PROTEIN 1 TTI1 FAMILY MEMBER"/>
    <property type="match status" value="1"/>
</dbReference>
<accession>A0A7G3ZAW7</accession>
<dbReference type="EMBL" id="CP059246">
    <property type="protein sequence ID" value="QLL30653.1"/>
    <property type="molecule type" value="Genomic_DNA"/>
</dbReference>
<reference evidence="5 6" key="1">
    <citation type="submission" date="2020-06" db="EMBL/GenBank/DDBJ databases">
        <title>The yeast mating-type switching endonuclease HO is a domesticated member of an unorthodox homing genetic element family.</title>
        <authorList>
            <person name="Coughlan A.Y."/>
            <person name="Lombardi L."/>
            <person name="Braun-Galleani S."/>
            <person name="Martos A.R."/>
            <person name="Galeote V."/>
            <person name="Bigey F."/>
            <person name="Dequin S."/>
            <person name="Byrne K.P."/>
            <person name="Wolfe K.H."/>
        </authorList>
    </citation>
    <scope>NUCLEOTIDE SEQUENCE [LARGE SCALE GENOMIC DNA]</scope>
    <source>
        <strain evidence="5 6">CBS764</strain>
    </source>
</reference>
<protein>
    <submittedName>
        <fullName evidence="5">Uncharacterized protein</fullName>
    </submittedName>
</protein>
<dbReference type="InterPro" id="IPR052587">
    <property type="entry name" value="TELO2-interacting_protein_1"/>
</dbReference>
<feature type="domain" description="TEL2-interacting protein 1 second TPR" evidence="4">
    <location>
        <begin position="373"/>
        <end position="619"/>
    </location>
</feature>
<name>A0A7G3ZAW7_9SACH</name>
<dbReference type="InterPro" id="IPR049362">
    <property type="entry name" value="TTI1_rpt"/>
</dbReference>
<dbReference type="InterPro" id="IPR057567">
    <property type="entry name" value="TPR_TTI1_C"/>
</dbReference>